<keyword evidence="1" id="KW-0732">Signal</keyword>
<evidence type="ECO:0000313" key="2">
    <source>
        <dbReference type="EMBL" id="OKP87767.1"/>
    </source>
</evidence>
<sequence>MKIKEKSISFLSVILSVLVCVSLFSIPAYANETNELHTAAIGYDYPIKPGTSSWNELTDHTKMIEVSQIPDDTLKKLTTNELIETVLNYPLLMDIYAYDTLQQGIDAVSKTFNGIQELYQREDAPNKLIEKYQQMPVANYAKTVTSKQIFDLSNMEIILRQDEIQQKLNTSETEKLEKEVENKYFQKQSQKNIYGLTAASSYSVMAEKQGISEGTMSSYTVYTPKGTAVQVDKNAEQLSSAEKKAANNYVATNYSSATLLSSATSIYNCHSYAWYSQSTSNPYWMNYPNSYMTDGSYDQSSSPSVGGKVYYSTAGNEHSGVVTSLGRKTGYYVTSKWGQLGLVQHYYTTCPYYVSDSALRYYYR</sequence>
<proteinExistence type="predicted"/>
<evidence type="ECO:0000256" key="1">
    <source>
        <dbReference type="SAM" id="SignalP"/>
    </source>
</evidence>
<dbReference type="EMBL" id="LVWI01000034">
    <property type="protein sequence ID" value="OKP87767.1"/>
    <property type="molecule type" value="Genomic_DNA"/>
</dbReference>
<keyword evidence="3" id="KW-1185">Reference proteome</keyword>
<accession>A0ABX3EQV4</accession>
<comment type="caution">
    <text evidence="2">The sequence shown here is derived from an EMBL/GenBank/DDBJ whole genome shotgun (WGS) entry which is preliminary data.</text>
</comment>
<feature type="chain" id="PRO_5046050765" description="Amidase domain-containing protein" evidence="1">
    <location>
        <begin position="31"/>
        <end position="364"/>
    </location>
</feature>
<dbReference type="Proteomes" id="UP000186058">
    <property type="component" value="Unassembled WGS sequence"/>
</dbReference>
<evidence type="ECO:0008006" key="4">
    <source>
        <dbReference type="Google" id="ProtNLM"/>
    </source>
</evidence>
<feature type="signal peptide" evidence="1">
    <location>
        <begin position="1"/>
        <end position="30"/>
    </location>
</feature>
<protein>
    <recommendedName>
        <fullName evidence="4">Amidase domain-containing protein</fullName>
    </recommendedName>
</protein>
<dbReference type="RefSeq" id="WP_074107348.1">
    <property type="nucleotide sequence ID" value="NZ_LVWI01000034.1"/>
</dbReference>
<reference evidence="2 3" key="1">
    <citation type="submission" date="2016-03" db="EMBL/GenBank/DDBJ databases">
        <authorList>
            <person name="Sant'Anna F.H."/>
            <person name="Ambrosini A."/>
            <person name="Souza R."/>
            <person name="Bach E."/>
            <person name="Fernandes G."/>
            <person name="Balsanelli E."/>
            <person name="Baura V.A."/>
            <person name="Souza E.M."/>
            <person name="Passaglia L."/>
        </authorList>
    </citation>
    <scope>NUCLEOTIDE SEQUENCE [LARGE SCALE GENOMIC DNA]</scope>
    <source>
        <strain evidence="2 3">P26E</strain>
    </source>
</reference>
<evidence type="ECO:0000313" key="3">
    <source>
        <dbReference type="Proteomes" id="UP000186058"/>
    </source>
</evidence>
<gene>
    <name evidence="2" type="ORF">A3844_10195</name>
</gene>
<organism evidence="2 3">
    <name type="scientific">Paenibacillus helianthi</name>
    <dbReference type="NCBI Taxonomy" id="1349432"/>
    <lineage>
        <taxon>Bacteria</taxon>
        <taxon>Bacillati</taxon>
        <taxon>Bacillota</taxon>
        <taxon>Bacilli</taxon>
        <taxon>Bacillales</taxon>
        <taxon>Paenibacillaceae</taxon>
        <taxon>Paenibacillus</taxon>
    </lineage>
</organism>
<name>A0ABX3EQV4_9BACL</name>